<evidence type="ECO:0008006" key="12">
    <source>
        <dbReference type="Google" id="ProtNLM"/>
    </source>
</evidence>
<dbReference type="GO" id="GO:0005739">
    <property type="term" value="C:mitochondrion"/>
    <property type="evidence" value="ECO:0007669"/>
    <property type="project" value="TreeGrafter"/>
</dbReference>
<gene>
    <name evidence="11" type="ORF">GSOID_T00018220001</name>
</gene>
<evidence type="ECO:0000256" key="6">
    <source>
        <dbReference type="ARBA" id="ARBA00023049"/>
    </source>
</evidence>
<dbReference type="GO" id="GO:0005829">
    <property type="term" value="C:cytosol"/>
    <property type="evidence" value="ECO:0007669"/>
    <property type="project" value="TreeGrafter"/>
</dbReference>
<dbReference type="GO" id="GO:0046872">
    <property type="term" value="F:metal ion binding"/>
    <property type="evidence" value="ECO:0007669"/>
    <property type="project" value="UniProtKB-KW"/>
</dbReference>
<evidence type="ECO:0000259" key="9">
    <source>
        <dbReference type="Pfam" id="PF16187"/>
    </source>
</evidence>
<dbReference type="PANTHER" id="PTHR43690:SF18">
    <property type="entry name" value="INSULIN-DEGRADING ENZYME-RELATED"/>
    <property type="match status" value="1"/>
</dbReference>
<feature type="domain" description="Peptidase M16 middle/third" evidence="9">
    <location>
        <begin position="350"/>
        <end position="638"/>
    </location>
</feature>
<dbReference type="InterPro" id="IPR050626">
    <property type="entry name" value="Peptidase_M16"/>
</dbReference>
<name>E4Y3V8_OIKDI</name>
<keyword evidence="4" id="KW-0378">Hydrolase</keyword>
<dbReference type="GO" id="GO:0004222">
    <property type="term" value="F:metalloendopeptidase activity"/>
    <property type="evidence" value="ECO:0007669"/>
    <property type="project" value="TreeGrafter"/>
</dbReference>
<evidence type="ECO:0000259" key="10">
    <source>
        <dbReference type="Pfam" id="PF22456"/>
    </source>
</evidence>
<dbReference type="GO" id="GO:0043171">
    <property type="term" value="P:peptide catabolic process"/>
    <property type="evidence" value="ECO:0007669"/>
    <property type="project" value="TreeGrafter"/>
</dbReference>
<dbReference type="GO" id="GO:0051603">
    <property type="term" value="P:proteolysis involved in protein catabolic process"/>
    <property type="evidence" value="ECO:0007669"/>
    <property type="project" value="TreeGrafter"/>
</dbReference>
<sequence length="938" mass="108480">MKVVLVKDEQATKDAVYLGILGGSLEDPRDFYGMAHFLEHSVFLGSENYPGEQDYPQFIKSKGGHHNAATSFSKTSSYFTLAPGPAIVEGVKRLIDMIVSPKLRASSVARELKAVNSEWKGNTQNNYRKQMMIYCSAANPAHPFNSFFSGNVRSLRQNRSDAEIARSMRQYHSTHYSANLMAIVITTKTLTLDQLESGVLDTLLTIPDLNIPTPVYDAPFRQRDLGKLIKMETNSRSNQLKVYFQMDDPPKEMKLNPQEYFTSLIGHEGPESLLQEVKRQGLVDSIITRKTSYARGINNFEVMFNLTPKGLERWKTVIRHLFEYIKMLRTTIPSARYWNEIIQRQRINYKNQDHVTTIEFTRKIADDILDGKKGKEEILAGPPDDDGFDAEKLQKIMNGLRAKNMIVFLISPTFQGKTERIEPWYQGRYNISDIETDFIEELDGISAKPYFRIPKPNPYFPKNFSIEKNFDHLDDTSKKPNRVVNKEELEIWHHQDTRFNQPKTHVELIIRNPAFFGSLRTCMKTKLFVEMLMDQFPPFLYPATLAGIIWHLEFEYRPYDAGILITVFGYSDSIPHVMNKIAELIESFEPTPTRFEQLKERMIKKTENFDTFEAKDMLYHERFNFTIDGYHTLNDKINALKSVTFRQFKAYLRDNLVGSKVIALIAGNIRRSPAIKTVENFVKRARITGPYSDADRYANFRVVELEPGANLVVKRKSKYSKEHGVLMSYQLGDVDSKQWMILTLLSHSTSDECFHFLRTVRQLGYVCKCQLVEDSGILSYNILVQSGNDTNTIIENIEDFTTYLGNYIEEYPEHKFSELVLQMNDSFRQEMPTLRSQLTRFIDAIKFGKREPNFNIPIERAELLSKITLEDIKNIYKTKILSVNRSRITFIVTNNYNEDEGLTQEEIYALGQDAQIVDNPADFKAHNRFFPAMPRLYT</sequence>
<organism evidence="11">
    <name type="scientific">Oikopleura dioica</name>
    <name type="common">Tunicate</name>
    <dbReference type="NCBI Taxonomy" id="34765"/>
    <lineage>
        <taxon>Eukaryota</taxon>
        <taxon>Metazoa</taxon>
        <taxon>Chordata</taxon>
        <taxon>Tunicata</taxon>
        <taxon>Appendicularia</taxon>
        <taxon>Copelata</taxon>
        <taxon>Oikopleuridae</taxon>
        <taxon>Oikopleura</taxon>
    </lineage>
</organism>
<evidence type="ECO:0000256" key="3">
    <source>
        <dbReference type="ARBA" id="ARBA00022723"/>
    </source>
</evidence>
<dbReference type="Pfam" id="PF05193">
    <property type="entry name" value="Peptidase_M16_C"/>
    <property type="match status" value="1"/>
</dbReference>
<dbReference type="InterPro" id="IPR054734">
    <property type="entry name" value="PqqF-like_C_4"/>
</dbReference>
<keyword evidence="6" id="KW-0482">Metalloprotease</keyword>
<dbReference type="SUPFAM" id="SSF63411">
    <property type="entry name" value="LuxS/MPP-like metallohydrolase"/>
    <property type="match status" value="4"/>
</dbReference>
<dbReference type="Pfam" id="PF16187">
    <property type="entry name" value="Peptidase_M16_M"/>
    <property type="match status" value="1"/>
</dbReference>
<protein>
    <recommendedName>
        <fullName evidence="12">Insulin-degrading enzyme</fullName>
    </recommendedName>
</protein>
<dbReference type="Gene3D" id="3.30.830.10">
    <property type="entry name" value="Metalloenzyme, LuxS/M16 peptidase-like"/>
    <property type="match status" value="4"/>
</dbReference>
<dbReference type="InterPro" id="IPR011765">
    <property type="entry name" value="Pept_M16_N"/>
</dbReference>
<evidence type="ECO:0000256" key="1">
    <source>
        <dbReference type="ARBA" id="ARBA00007261"/>
    </source>
</evidence>
<evidence type="ECO:0000259" key="7">
    <source>
        <dbReference type="Pfam" id="PF00675"/>
    </source>
</evidence>
<comment type="similarity">
    <text evidence="1">Belongs to the peptidase M16 family.</text>
</comment>
<keyword evidence="2" id="KW-0645">Protease</keyword>
<accession>E4Y3V8</accession>
<evidence type="ECO:0000259" key="8">
    <source>
        <dbReference type="Pfam" id="PF05193"/>
    </source>
</evidence>
<keyword evidence="5" id="KW-0862">Zinc</keyword>
<evidence type="ECO:0000256" key="5">
    <source>
        <dbReference type="ARBA" id="ARBA00022833"/>
    </source>
</evidence>
<feature type="domain" description="Peptidase M16 N-terminal" evidence="7">
    <location>
        <begin position="2"/>
        <end position="126"/>
    </location>
</feature>
<dbReference type="InterPro" id="IPR011249">
    <property type="entry name" value="Metalloenz_LuxS/M16"/>
</dbReference>
<dbReference type="Pfam" id="PF22456">
    <property type="entry name" value="PqqF-like_C_4"/>
    <property type="match status" value="1"/>
</dbReference>
<dbReference type="PANTHER" id="PTHR43690">
    <property type="entry name" value="NARDILYSIN"/>
    <property type="match status" value="1"/>
</dbReference>
<proteinExistence type="inferred from homology"/>
<dbReference type="Proteomes" id="UP000011014">
    <property type="component" value="Unassembled WGS sequence"/>
</dbReference>
<feature type="domain" description="Peptidase M16 C-terminal" evidence="8">
    <location>
        <begin position="167"/>
        <end position="337"/>
    </location>
</feature>
<reference evidence="11" key="1">
    <citation type="journal article" date="2010" name="Science">
        <title>Plasticity of animal genome architecture unmasked by rapid evolution of a pelagic tunicate.</title>
        <authorList>
            <person name="Denoeud F."/>
            <person name="Henriet S."/>
            <person name="Mungpakdee S."/>
            <person name="Aury J.M."/>
            <person name="Da Silva C."/>
            <person name="Brinkmann H."/>
            <person name="Mikhaleva J."/>
            <person name="Olsen L.C."/>
            <person name="Jubin C."/>
            <person name="Canestro C."/>
            <person name="Bouquet J.M."/>
            <person name="Danks G."/>
            <person name="Poulain J."/>
            <person name="Campsteijn C."/>
            <person name="Adamski M."/>
            <person name="Cross I."/>
            <person name="Yadetie F."/>
            <person name="Muffato M."/>
            <person name="Louis A."/>
            <person name="Butcher S."/>
            <person name="Tsagkogeorga G."/>
            <person name="Konrad A."/>
            <person name="Singh S."/>
            <person name="Jensen M.F."/>
            <person name="Cong E.H."/>
            <person name="Eikeseth-Otteraa H."/>
            <person name="Noel B."/>
            <person name="Anthouard V."/>
            <person name="Porcel B.M."/>
            <person name="Kachouri-Lafond R."/>
            <person name="Nishino A."/>
            <person name="Ugolini M."/>
            <person name="Chourrout P."/>
            <person name="Nishida H."/>
            <person name="Aasland R."/>
            <person name="Huzurbazar S."/>
            <person name="Westhof E."/>
            <person name="Delsuc F."/>
            <person name="Lehrach H."/>
            <person name="Reinhardt R."/>
            <person name="Weissenbach J."/>
            <person name="Roy S.W."/>
            <person name="Artiguenave F."/>
            <person name="Postlethwait J.H."/>
            <person name="Manak J.R."/>
            <person name="Thompson E.M."/>
            <person name="Jaillon O."/>
            <person name="Du Pasquier L."/>
            <person name="Boudinot P."/>
            <person name="Liberles D.A."/>
            <person name="Volff J.N."/>
            <person name="Philippe H."/>
            <person name="Lenhard B."/>
            <person name="Roest Crollius H."/>
            <person name="Wincker P."/>
            <person name="Chourrout D."/>
        </authorList>
    </citation>
    <scope>NUCLEOTIDE SEQUENCE [LARGE SCALE GENOMIC DNA]</scope>
</reference>
<dbReference type="InterPro" id="IPR007863">
    <property type="entry name" value="Peptidase_M16_C"/>
</dbReference>
<evidence type="ECO:0000256" key="4">
    <source>
        <dbReference type="ARBA" id="ARBA00022801"/>
    </source>
</evidence>
<dbReference type="InterPro" id="IPR032632">
    <property type="entry name" value="Peptidase_M16_M"/>
</dbReference>
<dbReference type="Pfam" id="PF00675">
    <property type="entry name" value="Peptidase_M16"/>
    <property type="match status" value="1"/>
</dbReference>
<dbReference type="EMBL" id="FN654275">
    <property type="protein sequence ID" value="CBY30356.1"/>
    <property type="molecule type" value="Genomic_DNA"/>
</dbReference>
<keyword evidence="3" id="KW-0479">Metal-binding</keyword>
<evidence type="ECO:0000313" key="11">
    <source>
        <dbReference type="EMBL" id="CBY30356.1"/>
    </source>
</evidence>
<feature type="domain" description="Coenzyme PQQ synthesis protein F-like C-terminal lobe" evidence="10">
    <location>
        <begin position="744"/>
        <end position="841"/>
    </location>
</feature>
<evidence type="ECO:0000256" key="2">
    <source>
        <dbReference type="ARBA" id="ARBA00022670"/>
    </source>
</evidence>
<dbReference type="AlphaFoldDB" id="E4Y3V8"/>